<name>A0AC58TQM5_TOBAC</name>
<evidence type="ECO:0000313" key="2">
    <source>
        <dbReference type="RefSeq" id="XP_075099526.1"/>
    </source>
</evidence>
<sequence>MEVWDRAMEASVRRSVSIFENQFGFISSRSTTESIHLIWRLVEQYMDRRNDLHMVFIDLEKVYDMVPMEDLWRFLELKGAPVAYISVIKDMYDGAKTRVWTV</sequence>
<dbReference type="RefSeq" id="XP_075099526.1">
    <property type="nucleotide sequence ID" value="XM_075243425.1"/>
</dbReference>
<reference evidence="1" key="1">
    <citation type="journal article" date="2014" name="Nat. Commun.">
        <title>The tobacco genome sequence and its comparison with those of tomato and potato.</title>
        <authorList>
            <person name="Sierro N."/>
            <person name="Battey J.N."/>
            <person name="Ouadi S."/>
            <person name="Bakaher N."/>
            <person name="Bovet L."/>
            <person name="Willig A."/>
            <person name="Goepfert S."/>
            <person name="Peitsch M.C."/>
            <person name="Ivanov N.V."/>
        </authorList>
    </citation>
    <scope>NUCLEOTIDE SEQUENCE [LARGE SCALE GENOMIC DNA]</scope>
</reference>
<organism evidence="1 2">
    <name type="scientific">Nicotiana tabacum</name>
    <name type="common">Common tobacco</name>
    <dbReference type="NCBI Taxonomy" id="4097"/>
    <lineage>
        <taxon>Eukaryota</taxon>
        <taxon>Viridiplantae</taxon>
        <taxon>Streptophyta</taxon>
        <taxon>Embryophyta</taxon>
        <taxon>Tracheophyta</taxon>
        <taxon>Spermatophyta</taxon>
        <taxon>Magnoliopsida</taxon>
        <taxon>eudicotyledons</taxon>
        <taxon>Gunneridae</taxon>
        <taxon>Pentapetalae</taxon>
        <taxon>asterids</taxon>
        <taxon>lamiids</taxon>
        <taxon>Solanales</taxon>
        <taxon>Solanaceae</taxon>
        <taxon>Nicotianoideae</taxon>
        <taxon>Nicotianeae</taxon>
        <taxon>Nicotiana</taxon>
    </lineage>
</organism>
<gene>
    <name evidence="2" type="primary">LOC142176295</name>
</gene>
<accession>A0AC58TQM5</accession>
<keyword evidence="1" id="KW-1185">Reference proteome</keyword>
<proteinExistence type="predicted"/>
<evidence type="ECO:0000313" key="1">
    <source>
        <dbReference type="Proteomes" id="UP000790787"/>
    </source>
</evidence>
<reference evidence="2" key="2">
    <citation type="submission" date="2025-08" db="UniProtKB">
        <authorList>
            <consortium name="RefSeq"/>
        </authorList>
    </citation>
    <scope>IDENTIFICATION</scope>
    <source>
        <tissue evidence="2">Leaf</tissue>
    </source>
</reference>
<protein>
    <submittedName>
        <fullName evidence="2">Uncharacterized protein LOC142176295</fullName>
    </submittedName>
</protein>
<dbReference type="Proteomes" id="UP000790787">
    <property type="component" value="Chromosome 22"/>
</dbReference>